<organism evidence="3 4">
    <name type="scientific">Granulicella aggregans</name>
    <dbReference type="NCBI Taxonomy" id="474949"/>
    <lineage>
        <taxon>Bacteria</taxon>
        <taxon>Pseudomonadati</taxon>
        <taxon>Acidobacteriota</taxon>
        <taxon>Terriglobia</taxon>
        <taxon>Terriglobales</taxon>
        <taxon>Acidobacteriaceae</taxon>
        <taxon>Granulicella</taxon>
    </lineage>
</organism>
<dbReference type="AlphaFoldDB" id="A0A7W7Z925"/>
<evidence type="ECO:0000313" key="4">
    <source>
        <dbReference type="Proteomes" id="UP000540989"/>
    </source>
</evidence>
<gene>
    <name evidence="3" type="ORF">HDF16_000205</name>
</gene>
<dbReference type="InterPro" id="IPR029063">
    <property type="entry name" value="SAM-dependent_MTases_sf"/>
</dbReference>
<dbReference type="Gene3D" id="3.40.50.150">
    <property type="entry name" value="Vaccinia Virus protein VP39"/>
    <property type="match status" value="1"/>
</dbReference>
<reference evidence="3 4" key="1">
    <citation type="submission" date="2020-08" db="EMBL/GenBank/DDBJ databases">
        <title>Genomic Encyclopedia of Type Strains, Phase IV (KMG-V): Genome sequencing to study the core and pangenomes of soil and plant-associated prokaryotes.</title>
        <authorList>
            <person name="Whitman W."/>
        </authorList>
    </citation>
    <scope>NUCLEOTIDE SEQUENCE [LARGE SCALE GENOMIC DNA]</scope>
    <source>
        <strain evidence="3 4">M8UP14</strain>
    </source>
</reference>
<dbReference type="Proteomes" id="UP000540989">
    <property type="component" value="Unassembled WGS sequence"/>
</dbReference>
<evidence type="ECO:0000313" key="3">
    <source>
        <dbReference type="EMBL" id="MBB5055536.1"/>
    </source>
</evidence>
<accession>A0A7W7Z925</accession>
<dbReference type="PANTHER" id="PTHR45277">
    <property type="entry name" value="EXPRESSED PROTEIN"/>
    <property type="match status" value="1"/>
</dbReference>
<keyword evidence="1" id="KW-0472">Membrane</keyword>
<dbReference type="RefSeq" id="WP_184213285.1">
    <property type="nucleotide sequence ID" value="NZ_JACHIP010000001.1"/>
</dbReference>
<protein>
    <submittedName>
        <fullName evidence="3">SAM-dependent methyltransferase</fullName>
    </submittedName>
</protein>
<keyword evidence="4" id="KW-1185">Reference proteome</keyword>
<dbReference type="PANTHER" id="PTHR45277:SF1">
    <property type="entry name" value="EXPRESSED PROTEIN"/>
    <property type="match status" value="1"/>
</dbReference>
<feature type="domain" description="Methyltransferase type 11" evidence="2">
    <location>
        <begin position="90"/>
        <end position="199"/>
    </location>
</feature>
<evidence type="ECO:0000259" key="2">
    <source>
        <dbReference type="Pfam" id="PF08241"/>
    </source>
</evidence>
<proteinExistence type="predicted"/>
<dbReference type="InterPro" id="IPR013216">
    <property type="entry name" value="Methyltransf_11"/>
</dbReference>
<comment type="caution">
    <text evidence="3">The sequence shown here is derived from an EMBL/GenBank/DDBJ whole genome shotgun (WGS) entry which is preliminary data.</text>
</comment>
<dbReference type="CDD" id="cd02440">
    <property type="entry name" value="AdoMet_MTases"/>
    <property type="match status" value="1"/>
</dbReference>
<keyword evidence="3" id="KW-0489">Methyltransferase</keyword>
<keyword evidence="1" id="KW-1133">Transmembrane helix</keyword>
<dbReference type="SUPFAM" id="SSF53335">
    <property type="entry name" value="S-adenosyl-L-methionine-dependent methyltransferases"/>
    <property type="match status" value="1"/>
</dbReference>
<dbReference type="Pfam" id="PF08241">
    <property type="entry name" value="Methyltransf_11"/>
    <property type="match status" value="1"/>
</dbReference>
<keyword evidence="1" id="KW-0812">Transmembrane</keyword>
<evidence type="ECO:0000256" key="1">
    <source>
        <dbReference type="SAM" id="Phobius"/>
    </source>
</evidence>
<dbReference type="GO" id="GO:0008757">
    <property type="term" value="F:S-adenosylmethionine-dependent methyltransferase activity"/>
    <property type="evidence" value="ECO:0007669"/>
    <property type="project" value="InterPro"/>
</dbReference>
<name>A0A7W7Z925_9BACT</name>
<dbReference type="GO" id="GO:0032259">
    <property type="term" value="P:methylation"/>
    <property type="evidence" value="ECO:0007669"/>
    <property type="project" value="UniProtKB-KW"/>
</dbReference>
<keyword evidence="3" id="KW-0808">Transferase</keyword>
<feature type="transmembrane region" description="Helical" evidence="1">
    <location>
        <begin position="41"/>
        <end position="65"/>
    </location>
</feature>
<feature type="transmembrane region" description="Helical" evidence="1">
    <location>
        <begin position="12"/>
        <end position="35"/>
    </location>
</feature>
<sequence>MTKPDYGVDAPTVLRNLFLFGSACLFAAGLIHGPIHIGNVILYLHGMFLWTGVALVLEGFLYLLYVKVGKMHHRDYILRFHAWRGDEQVLDVGCGRGLLLIGSAKRLGAGGHATGIDIWSTVDMGGNAMAATQKNIELEAVSDRCSLISGGAQEMPFTDASFDVIVSNLCLHNIYDKATRQQALAEIVRVLKPGGQALISDYKLTSEYARYLREAGFEVVKKRGNVWATFPPLAVVLARKPVS</sequence>
<dbReference type="EMBL" id="JACHIP010000001">
    <property type="protein sequence ID" value="MBB5055536.1"/>
    <property type="molecule type" value="Genomic_DNA"/>
</dbReference>